<dbReference type="AlphaFoldDB" id="A0AAD7CGT3"/>
<dbReference type="PANTHER" id="PTHR31912">
    <property type="entry name" value="IP13529P"/>
    <property type="match status" value="1"/>
</dbReference>
<feature type="region of interest" description="Disordered" evidence="1">
    <location>
        <begin position="988"/>
        <end position="1023"/>
    </location>
</feature>
<keyword evidence="3" id="KW-1185">Reference proteome</keyword>
<dbReference type="EMBL" id="JARKIE010000383">
    <property type="protein sequence ID" value="KAJ7648146.1"/>
    <property type="molecule type" value="Genomic_DNA"/>
</dbReference>
<gene>
    <name evidence="2" type="ORF">B0H17DRAFT_1163798</name>
</gene>
<dbReference type="PANTHER" id="PTHR31912:SF34">
    <property type="entry name" value="NOTOCHORD-RELATED PROTEIN"/>
    <property type="match status" value="1"/>
</dbReference>
<dbReference type="Proteomes" id="UP001221757">
    <property type="component" value="Unassembled WGS sequence"/>
</dbReference>
<organism evidence="2 3">
    <name type="scientific">Mycena rosella</name>
    <name type="common">Pink bonnet</name>
    <name type="synonym">Agaricus rosellus</name>
    <dbReference type="NCBI Taxonomy" id="1033263"/>
    <lineage>
        <taxon>Eukaryota</taxon>
        <taxon>Fungi</taxon>
        <taxon>Dikarya</taxon>
        <taxon>Basidiomycota</taxon>
        <taxon>Agaricomycotina</taxon>
        <taxon>Agaricomycetes</taxon>
        <taxon>Agaricomycetidae</taxon>
        <taxon>Agaricales</taxon>
        <taxon>Marasmiineae</taxon>
        <taxon>Mycenaceae</taxon>
        <taxon>Mycena</taxon>
    </lineage>
</organism>
<protein>
    <submittedName>
        <fullName evidence="2">Uncharacterized protein</fullName>
    </submittedName>
</protein>
<evidence type="ECO:0000313" key="2">
    <source>
        <dbReference type="EMBL" id="KAJ7648146.1"/>
    </source>
</evidence>
<reference evidence="2" key="1">
    <citation type="submission" date="2023-03" db="EMBL/GenBank/DDBJ databases">
        <title>Massive genome expansion in bonnet fungi (Mycena s.s.) driven by repeated elements and novel gene families across ecological guilds.</title>
        <authorList>
            <consortium name="Lawrence Berkeley National Laboratory"/>
            <person name="Harder C.B."/>
            <person name="Miyauchi S."/>
            <person name="Viragh M."/>
            <person name="Kuo A."/>
            <person name="Thoen E."/>
            <person name="Andreopoulos B."/>
            <person name="Lu D."/>
            <person name="Skrede I."/>
            <person name="Drula E."/>
            <person name="Henrissat B."/>
            <person name="Morin E."/>
            <person name="Kohler A."/>
            <person name="Barry K."/>
            <person name="LaButti K."/>
            <person name="Morin E."/>
            <person name="Salamov A."/>
            <person name="Lipzen A."/>
            <person name="Mereny Z."/>
            <person name="Hegedus B."/>
            <person name="Baldrian P."/>
            <person name="Stursova M."/>
            <person name="Weitz H."/>
            <person name="Taylor A."/>
            <person name="Grigoriev I.V."/>
            <person name="Nagy L.G."/>
            <person name="Martin F."/>
            <person name="Kauserud H."/>
        </authorList>
    </citation>
    <scope>NUCLEOTIDE SEQUENCE</scope>
    <source>
        <strain evidence="2">CBHHK067</strain>
    </source>
</reference>
<name>A0AAD7CGT3_MYCRO</name>
<sequence length="1023" mass="116613">MGRQRGQFSPGDDVDEAHAQRDRLREGVDSFGFWNPEAILAEYEEEDFLSEIMRNAGLEEPEPESSGEASQSLIPNSEWFPYLSKMTFLLDTLDNLPRLRISGSLMRVFLWVLKEARCKDAPSFDHLRRVQKSIRIECGIPTIPCKSVQGNVFFMNDPAAIIAQDWANPMTRKLIHVYPEIPKDGIIKEIWHAQKWRQNMDLDCLSPMWDSESSHYYVNEICRLRDRKFFIPIRWVVCDGKVHADSFSVSFNDQGEAIVKDSETSLVYSDQFVDNYFDLEHVGKIPEWAAVSIESGHAARMPNPKRIIAGGDPLYCSLADYFGDDVSGNRTKSWNKNWNAYMTHRNLPRQLLQQEFHVHFVSTSPNASITEQYTEFKKRVELTHQEPVKVQDETGATTRFCLHVNSGPSDNPMQSEISSHIGGKGNHLCRKCNAGGTQKDKATDEGYHALFEVFTRLACSGILQPIKDSQTRTGVNDMYTQYWIDELISRLKEMKKDDPTRFDPTRDTPVEILHTILLGIVKYIWHISHTPLSEAKKKTYALRLQSTATDGLSIHAIRANYIMQYAGSLVGRQLKTIVQTNIFHVHGLVTKHQFMGWKATGELAAILWFPEIRNPQEYRQDLKVAVANVLDIFAMIDPSKIITKVKYHLLVHLEDDTVEFGPLIGIMTEIFECFNAIFRFCSILSNHLAPSRDIAIQLGDQEGLKHRLTGGWWRTTDKKWQQAGRGVRHFMEKHPVLQKLVGWSEPKVLVHGATKLAPLPRGQRERVRHKLGVTSAALALNFGSYSAESTWTKCSHVISESLDLCFIGSWVFAQSSTDKNSVISGRISDILQGQDSLVLVVLELFQVRSTRDELYGMPVLMRRDSETTFSILSGKNIKFKFNDQHDCYSAKCEATGTWLHMQERVESDHIDNFIVHNLLDRYIINSHAFHNAHLLRATLPRDLITPIPLFEDRREKHNEMAAVLRATTVNVDAETLVAGREKRQITRTRKAAEMDVCSDEEEPGLTESSSDEDLYDDSGWPGC</sequence>
<proteinExistence type="predicted"/>
<comment type="caution">
    <text evidence="2">The sequence shown here is derived from an EMBL/GenBank/DDBJ whole genome shotgun (WGS) entry which is preliminary data.</text>
</comment>
<accession>A0AAD7CGT3</accession>
<feature type="region of interest" description="Disordered" evidence="1">
    <location>
        <begin position="1"/>
        <end position="21"/>
    </location>
</feature>
<feature type="compositionally biased region" description="Acidic residues" evidence="1">
    <location>
        <begin position="996"/>
        <end position="1016"/>
    </location>
</feature>
<evidence type="ECO:0000313" key="3">
    <source>
        <dbReference type="Proteomes" id="UP001221757"/>
    </source>
</evidence>
<evidence type="ECO:0000256" key="1">
    <source>
        <dbReference type="SAM" id="MobiDB-lite"/>
    </source>
</evidence>